<accession>A0ABX4VEI8</accession>
<dbReference type="RefSeq" id="WP_102630953.1">
    <property type="nucleotide sequence ID" value="NZ_CADIJZ010000006.1"/>
</dbReference>
<evidence type="ECO:0000313" key="2">
    <source>
        <dbReference type="EMBL" id="PMS33782.1"/>
    </source>
</evidence>
<proteinExistence type="predicted"/>
<dbReference type="SUPFAM" id="SSF54427">
    <property type="entry name" value="NTF2-like"/>
    <property type="match status" value="1"/>
</dbReference>
<dbReference type="InterPro" id="IPR032710">
    <property type="entry name" value="NTF2-like_dom_sf"/>
</dbReference>
<feature type="domain" description="DUF4440" evidence="1">
    <location>
        <begin position="24"/>
        <end position="125"/>
    </location>
</feature>
<organism evidence="2 3">
    <name type="scientific">Paraburkholderia rhynchosiae</name>
    <dbReference type="NCBI Taxonomy" id="487049"/>
    <lineage>
        <taxon>Bacteria</taxon>
        <taxon>Pseudomonadati</taxon>
        <taxon>Pseudomonadota</taxon>
        <taxon>Betaproteobacteria</taxon>
        <taxon>Burkholderiales</taxon>
        <taxon>Burkholderiaceae</taxon>
        <taxon>Paraburkholderia</taxon>
    </lineage>
</organism>
<gene>
    <name evidence="2" type="ORF">C0Z16_04440</name>
</gene>
<sequence length="151" mass="16729">MTDATLATGRRGHAEHPSVLLEFERCRALERSDLDALDTIFAETLTYIHSTGAVHDRAQLMEYLRSSVRFSHVRRSGIAVSHWGSLAICTGLLKLQGYRLADSVPFESVSFVTQAWTNHGTGWRLGLMQSTKVADTLWPMAGNNPTGIIDE</sequence>
<name>A0ABX4VEI8_9BURK</name>
<reference evidence="2 3" key="1">
    <citation type="submission" date="2018-01" db="EMBL/GenBank/DDBJ databases">
        <title>Whole genome analyses suggest that Burkholderia sensu lato contains two further novel genera in the rhizoxinica-symbiotica group Mycetohabitans gen. nov., and Trinickia gen. nov.: implications for the evolution of diazotrophy and nodulation in the Burkholderiaceae.</title>
        <authorList>
            <person name="Estrada-de los Santos P."/>
            <person name="Palmer M."/>
            <person name="Chavez-Ramirez B."/>
            <person name="Beukes C."/>
            <person name="Steenkamp E.T."/>
            <person name="Hirsch A.M."/>
            <person name="Manyaka P."/>
            <person name="Maluk M."/>
            <person name="Lafos M."/>
            <person name="Crook M."/>
            <person name="Gross E."/>
            <person name="Simon M.F."/>
            <person name="Bueno dos Reis Junior F."/>
            <person name="Poole P.S."/>
            <person name="Venter S.N."/>
            <person name="James E.K."/>
        </authorList>
    </citation>
    <scope>NUCLEOTIDE SEQUENCE [LARGE SCALE GENOMIC DNA]</scope>
    <source>
        <strain evidence="2 3">WSM 3937</strain>
    </source>
</reference>
<dbReference type="Pfam" id="PF14534">
    <property type="entry name" value="DUF4440"/>
    <property type="match status" value="1"/>
</dbReference>
<dbReference type="Gene3D" id="3.10.450.50">
    <property type="match status" value="1"/>
</dbReference>
<keyword evidence="3" id="KW-1185">Reference proteome</keyword>
<evidence type="ECO:0000259" key="1">
    <source>
        <dbReference type="Pfam" id="PF14534"/>
    </source>
</evidence>
<evidence type="ECO:0000313" key="3">
    <source>
        <dbReference type="Proteomes" id="UP000235659"/>
    </source>
</evidence>
<protein>
    <recommendedName>
        <fullName evidence="1">DUF4440 domain-containing protein</fullName>
    </recommendedName>
</protein>
<comment type="caution">
    <text evidence="2">The sequence shown here is derived from an EMBL/GenBank/DDBJ whole genome shotgun (WGS) entry which is preliminary data.</text>
</comment>
<dbReference type="InterPro" id="IPR027843">
    <property type="entry name" value="DUF4440"/>
</dbReference>
<dbReference type="EMBL" id="PNXY01000002">
    <property type="protein sequence ID" value="PMS33782.1"/>
    <property type="molecule type" value="Genomic_DNA"/>
</dbReference>
<dbReference type="Proteomes" id="UP000235659">
    <property type="component" value="Unassembled WGS sequence"/>
</dbReference>